<evidence type="ECO:0000313" key="2">
    <source>
        <dbReference type="EMBL" id="KZV90523.1"/>
    </source>
</evidence>
<name>A0A165GHG7_EXIGL</name>
<gene>
    <name evidence="2" type="ORF">EXIGLDRAFT_750616</name>
</gene>
<dbReference type="EMBL" id="KV426047">
    <property type="protein sequence ID" value="KZV90523.1"/>
    <property type="molecule type" value="Genomic_DNA"/>
</dbReference>
<protein>
    <submittedName>
        <fullName evidence="2">Uncharacterized protein</fullName>
    </submittedName>
</protein>
<dbReference type="InParanoid" id="A0A165GHG7"/>
<keyword evidence="3" id="KW-1185">Reference proteome</keyword>
<dbReference type="Proteomes" id="UP000077266">
    <property type="component" value="Unassembled WGS sequence"/>
</dbReference>
<sequence>MLGYKRQPTRYLVKSGEWENWVGQRSKEPSVVEDGKVGYYLMFQDEVRPIFFPLSMIERTTCAMTVPAFETTEGNKLGGKPAGNPPRQLQKPSEKSSKNRKA</sequence>
<feature type="region of interest" description="Disordered" evidence="1">
    <location>
        <begin position="72"/>
        <end position="102"/>
    </location>
</feature>
<evidence type="ECO:0000313" key="3">
    <source>
        <dbReference type="Proteomes" id="UP000077266"/>
    </source>
</evidence>
<feature type="compositionally biased region" description="Basic and acidic residues" evidence="1">
    <location>
        <begin position="92"/>
        <end position="102"/>
    </location>
</feature>
<dbReference type="AlphaFoldDB" id="A0A165GHG7"/>
<reference evidence="2 3" key="1">
    <citation type="journal article" date="2016" name="Mol. Biol. Evol.">
        <title>Comparative Genomics of Early-Diverging Mushroom-Forming Fungi Provides Insights into the Origins of Lignocellulose Decay Capabilities.</title>
        <authorList>
            <person name="Nagy L.G."/>
            <person name="Riley R."/>
            <person name="Tritt A."/>
            <person name="Adam C."/>
            <person name="Daum C."/>
            <person name="Floudas D."/>
            <person name="Sun H."/>
            <person name="Yadav J.S."/>
            <person name="Pangilinan J."/>
            <person name="Larsson K.H."/>
            <person name="Matsuura K."/>
            <person name="Barry K."/>
            <person name="Labutti K."/>
            <person name="Kuo R."/>
            <person name="Ohm R.A."/>
            <person name="Bhattacharya S.S."/>
            <person name="Shirouzu T."/>
            <person name="Yoshinaga Y."/>
            <person name="Martin F.M."/>
            <person name="Grigoriev I.V."/>
            <person name="Hibbett D.S."/>
        </authorList>
    </citation>
    <scope>NUCLEOTIDE SEQUENCE [LARGE SCALE GENOMIC DNA]</scope>
    <source>
        <strain evidence="2 3">HHB12029</strain>
    </source>
</reference>
<evidence type="ECO:0000256" key="1">
    <source>
        <dbReference type="SAM" id="MobiDB-lite"/>
    </source>
</evidence>
<proteinExistence type="predicted"/>
<accession>A0A165GHG7</accession>
<organism evidence="2 3">
    <name type="scientific">Exidia glandulosa HHB12029</name>
    <dbReference type="NCBI Taxonomy" id="1314781"/>
    <lineage>
        <taxon>Eukaryota</taxon>
        <taxon>Fungi</taxon>
        <taxon>Dikarya</taxon>
        <taxon>Basidiomycota</taxon>
        <taxon>Agaricomycotina</taxon>
        <taxon>Agaricomycetes</taxon>
        <taxon>Auriculariales</taxon>
        <taxon>Exidiaceae</taxon>
        <taxon>Exidia</taxon>
    </lineage>
</organism>